<dbReference type="SUPFAM" id="SSF102114">
    <property type="entry name" value="Radical SAM enzymes"/>
    <property type="match status" value="1"/>
</dbReference>
<organism evidence="1 2">
    <name type="scientific">Alkaliphilus hydrothermalis</name>
    <dbReference type="NCBI Taxonomy" id="1482730"/>
    <lineage>
        <taxon>Bacteria</taxon>
        <taxon>Bacillati</taxon>
        <taxon>Bacillota</taxon>
        <taxon>Clostridia</taxon>
        <taxon>Peptostreptococcales</taxon>
        <taxon>Natronincolaceae</taxon>
        <taxon>Alkaliphilus</taxon>
    </lineage>
</organism>
<dbReference type="SFLD" id="SFLDS00029">
    <property type="entry name" value="Radical_SAM"/>
    <property type="match status" value="1"/>
</dbReference>
<gene>
    <name evidence="1" type="ORF">JOC73_002738</name>
</gene>
<dbReference type="EMBL" id="JAFBEE010000026">
    <property type="protein sequence ID" value="MBM7616162.1"/>
    <property type="molecule type" value="Genomic_DNA"/>
</dbReference>
<evidence type="ECO:0000313" key="2">
    <source>
        <dbReference type="Proteomes" id="UP001314796"/>
    </source>
</evidence>
<keyword evidence="2" id="KW-1185">Reference proteome</keyword>
<sequence length="552" mass="65041">MHILLVEPDYKNKYPPMGLMKISSYHKSRGDYVLFYKGKLNNSRIWDRIYITTLFTFDYKKVVDTINFYKSQVTSLDNIYVGGIMASILYKDLSNDTGLQNILVGRLTYSEMIGFDDNVNIDQLPLDYDILNDIQYKYPAGDNFFAYTSRGCVNKCSFCAVPFLEGKLDITNDIRTQISTIRDKYGDKRNLLLLDNNILGLKEEELEKIVNDLNELGFVKEPNYVKPLKVDVLVKAYYRHIEEGRSPINIMTEFSLFLHKLQEKKLSKSNRKIIKDIISDIGTIYEDEIQCILDNYDKIREIEKKYSYKIPVQRYVDFNQGLDARELTEDKMKILSRLPIRPFRIAYDDISFTDIYTRALTLAHKYDASEFSNYILYNYNDKPEDLYKRLEKNLELSEEFNKHIYSFPMKYEAINQKSRTYVGVYWNKHYLKIIKAILNVSKGVFGGDRSFFEKAFGKNIEEYYEILSMPKDLVTYRMYFEKIGVTAQWKKLYNGLTINEKIELINLVSNGDYDSNNKKLIHIMPYYKIDYKNIIKKESEILMLDNGDSFNL</sequence>
<dbReference type="InterPro" id="IPR007197">
    <property type="entry name" value="rSAM"/>
</dbReference>
<dbReference type="InterPro" id="IPR058240">
    <property type="entry name" value="rSAM_sf"/>
</dbReference>
<name>A0ABS2NT87_9FIRM</name>
<dbReference type="RefSeq" id="WP_204404113.1">
    <property type="nucleotide sequence ID" value="NZ_JAFBEE010000026.1"/>
</dbReference>
<protein>
    <recommendedName>
        <fullName evidence="3">Radical SAM superfamily enzyme YgiQ, UPF0313 family</fullName>
    </recommendedName>
</protein>
<proteinExistence type="predicted"/>
<evidence type="ECO:0000313" key="1">
    <source>
        <dbReference type="EMBL" id="MBM7616162.1"/>
    </source>
</evidence>
<dbReference type="Proteomes" id="UP001314796">
    <property type="component" value="Unassembled WGS sequence"/>
</dbReference>
<accession>A0ABS2NT87</accession>
<reference evidence="1 2" key="1">
    <citation type="submission" date="2021-01" db="EMBL/GenBank/DDBJ databases">
        <title>Genomic Encyclopedia of Type Strains, Phase IV (KMG-IV): sequencing the most valuable type-strain genomes for metagenomic binning, comparative biology and taxonomic classification.</title>
        <authorList>
            <person name="Goeker M."/>
        </authorList>
    </citation>
    <scope>NUCLEOTIDE SEQUENCE [LARGE SCALE GENOMIC DNA]</scope>
    <source>
        <strain evidence="1 2">DSM 25890</strain>
    </source>
</reference>
<evidence type="ECO:0008006" key="3">
    <source>
        <dbReference type="Google" id="ProtNLM"/>
    </source>
</evidence>
<comment type="caution">
    <text evidence="1">The sequence shown here is derived from an EMBL/GenBank/DDBJ whole genome shotgun (WGS) entry which is preliminary data.</text>
</comment>